<dbReference type="Pfam" id="PF02586">
    <property type="entry name" value="SRAP"/>
    <property type="match status" value="1"/>
</dbReference>
<evidence type="ECO:0000313" key="10">
    <source>
        <dbReference type="Proteomes" id="UP000703038"/>
    </source>
</evidence>
<dbReference type="Gene3D" id="3.90.1680.10">
    <property type="entry name" value="SOS response associated peptidase-like"/>
    <property type="match status" value="1"/>
</dbReference>
<organism evidence="9 10">
    <name type="scientific">Rhodococcoides corynebacterioides</name>
    <dbReference type="NCBI Taxonomy" id="53972"/>
    <lineage>
        <taxon>Bacteria</taxon>
        <taxon>Bacillati</taxon>
        <taxon>Actinomycetota</taxon>
        <taxon>Actinomycetes</taxon>
        <taxon>Mycobacteriales</taxon>
        <taxon>Nocardiaceae</taxon>
        <taxon>Rhodococcoides</taxon>
    </lineage>
</organism>
<keyword evidence="7" id="KW-0456">Lyase</keyword>
<evidence type="ECO:0000256" key="4">
    <source>
        <dbReference type="ARBA" id="ARBA00022801"/>
    </source>
</evidence>
<evidence type="ECO:0000256" key="1">
    <source>
        <dbReference type="ARBA" id="ARBA00008136"/>
    </source>
</evidence>
<comment type="similarity">
    <text evidence="1 8">Belongs to the SOS response-associated peptidase family.</text>
</comment>
<keyword evidence="3" id="KW-0227">DNA damage</keyword>
<dbReference type="InterPro" id="IPR036590">
    <property type="entry name" value="SRAP-like"/>
</dbReference>
<evidence type="ECO:0000256" key="7">
    <source>
        <dbReference type="ARBA" id="ARBA00023239"/>
    </source>
</evidence>
<comment type="caution">
    <text evidence="9">The sequence shown here is derived from an EMBL/GenBank/DDBJ whole genome shotgun (WGS) entry which is preliminary data.</text>
</comment>
<protein>
    <recommendedName>
        <fullName evidence="8">Abasic site processing protein</fullName>
        <ecNumber evidence="8">3.4.-.-</ecNumber>
    </recommendedName>
</protein>
<evidence type="ECO:0000313" key="9">
    <source>
        <dbReference type="EMBL" id="MBM7417305.1"/>
    </source>
</evidence>
<dbReference type="InterPro" id="IPR003738">
    <property type="entry name" value="SRAP"/>
</dbReference>
<dbReference type="PANTHER" id="PTHR13604:SF0">
    <property type="entry name" value="ABASIC SITE PROCESSING PROTEIN HMCES"/>
    <property type="match status" value="1"/>
</dbReference>
<evidence type="ECO:0000256" key="3">
    <source>
        <dbReference type="ARBA" id="ARBA00022763"/>
    </source>
</evidence>
<dbReference type="RefSeq" id="WP_204869929.1">
    <property type="nucleotide sequence ID" value="NZ_JAFBBK010000001.1"/>
</dbReference>
<dbReference type="EMBL" id="JAFBBK010000001">
    <property type="protein sequence ID" value="MBM7417305.1"/>
    <property type="molecule type" value="Genomic_DNA"/>
</dbReference>
<keyword evidence="4 8" id="KW-0378">Hydrolase</keyword>
<keyword evidence="6" id="KW-0238">DNA-binding</keyword>
<dbReference type="Proteomes" id="UP000703038">
    <property type="component" value="Unassembled WGS sequence"/>
</dbReference>
<proteinExistence type="inferred from homology"/>
<accession>A0ABS2L085</accession>
<dbReference type="PANTHER" id="PTHR13604">
    <property type="entry name" value="DC12-RELATED"/>
    <property type="match status" value="1"/>
</dbReference>
<gene>
    <name evidence="9" type="ORF">JOE42_004038</name>
</gene>
<keyword evidence="5" id="KW-0190">Covalent protein-DNA linkage</keyword>
<keyword evidence="10" id="KW-1185">Reference proteome</keyword>
<dbReference type="SUPFAM" id="SSF143081">
    <property type="entry name" value="BB1717-like"/>
    <property type="match status" value="1"/>
</dbReference>
<evidence type="ECO:0000256" key="5">
    <source>
        <dbReference type="ARBA" id="ARBA00023124"/>
    </source>
</evidence>
<reference evidence="9 10" key="1">
    <citation type="submission" date="2021-01" db="EMBL/GenBank/DDBJ databases">
        <title>Genomics of switchgrass bacterial isolates.</title>
        <authorList>
            <person name="Shade A."/>
        </authorList>
    </citation>
    <scope>NUCLEOTIDE SEQUENCE [LARGE SCALE GENOMIC DNA]</scope>
    <source>
        <strain evidence="9 10">PvP111</strain>
    </source>
</reference>
<evidence type="ECO:0000256" key="8">
    <source>
        <dbReference type="RuleBase" id="RU364100"/>
    </source>
</evidence>
<dbReference type="EC" id="3.4.-.-" evidence="8"/>
<keyword evidence="2 8" id="KW-0645">Protease</keyword>
<evidence type="ECO:0000256" key="6">
    <source>
        <dbReference type="ARBA" id="ARBA00023125"/>
    </source>
</evidence>
<sequence>MCGRYASTRSDDDLSSIFDAAVALGEAPEPSYNVAPTDPVRIVLERGDEARQLRTVRWGLIPSWAKDRKIASRLINARSETITEKPAFRKAAAKRRCLIPADGYYEWEKREGKKIPHFLHTDGVLAMAGLYELWPDPALPDDDPAKWVWTTTVLTTTATDALGHIHDRSPVVVPADMRDAWLDPTLTDLGAVADLVQSIPEPHLSPYEVSTAVNSVRNNGPELLEPVA</sequence>
<name>A0ABS2L085_9NOCA</name>
<evidence type="ECO:0000256" key="2">
    <source>
        <dbReference type="ARBA" id="ARBA00022670"/>
    </source>
</evidence>